<feature type="non-terminal residue" evidence="1">
    <location>
        <position position="1"/>
    </location>
</feature>
<dbReference type="AlphaFoldDB" id="X0SWE2"/>
<dbReference type="EMBL" id="BARS01002451">
    <property type="protein sequence ID" value="GAF85319.1"/>
    <property type="molecule type" value="Genomic_DNA"/>
</dbReference>
<protein>
    <submittedName>
        <fullName evidence="1">Uncharacterized protein</fullName>
    </submittedName>
</protein>
<gene>
    <name evidence="1" type="ORF">S01H1_04665</name>
</gene>
<comment type="caution">
    <text evidence="1">The sequence shown here is derived from an EMBL/GenBank/DDBJ whole genome shotgun (WGS) entry which is preliminary data.</text>
</comment>
<accession>X0SWE2</accession>
<name>X0SWE2_9ZZZZ</name>
<sequence>KTSKMATAMSFLECQEIGVREGLPQSIQELEDFVNNNTIKQVISEIK</sequence>
<proteinExistence type="predicted"/>
<organism evidence="1">
    <name type="scientific">marine sediment metagenome</name>
    <dbReference type="NCBI Taxonomy" id="412755"/>
    <lineage>
        <taxon>unclassified sequences</taxon>
        <taxon>metagenomes</taxon>
        <taxon>ecological metagenomes</taxon>
    </lineage>
</organism>
<reference evidence="1" key="1">
    <citation type="journal article" date="2014" name="Front. Microbiol.">
        <title>High frequency of phylogenetically diverse reductive dehalogenase-homologous genes in deep subseafloor sedimentary metagenomes.</title>
        <authorList>
            <person name="Kawai M."/>
            <person name="Futagami T."/>
            <person name="Toyoda A."/>
            <person name="Takaki Y."/>
            <person name="Nishi S."/>
            <person name="Hori S."/>
            <person name="Arai W."/>
            <person name="Tsubouchi T."/>
            <person name="Morono Y."/>
            <person name="Uchiyama I."/>
            <person name="Ito T."/>
            <person name="Fujiyama A."/>
            <person name="Inagaki F."/>
            <person name="Takami H."/>
        </authorList>
    </citation>
    <scope>NUCLEOTIDE SEQUENCE</scope>
    <source>
        <strain evidence="1">Expedition CK06-06</strain>
    </source>
</reference>
<evidence type="ECO:0000313" key="1">
    <source>
        <dbReference type="EMBL" id="GAF85319.1"/>
    </source>
</evidence>